<comment type="similarity">
    <text evidence="1 4">Belongs to the Glu/Leu/Phe/Val dehydrogenases family.</text>
</comment>
<dbReference type="InterPro" id="IPR006096">
    <property type="entry name" value="Glu/Leu/Phe/Val/Trp_DH_C"/>
</dbReference>
<dbReference type="InterPro" id="IPR016211">
    <property type="entry name" value="Glu/Phe/Leu/Val/Trp_DH_bac/arc"/>
</dbReference>
<dbReference type="PANTHER" id="PTHR42722:SF1">
    <property type="entry name" value="VALINE DEHYDROGENASE"/>
    <property type="match status" value="1"/>
</dbReference>
<reference evidence="8" key="1">
    <citation type="journal article" date="2019" name="Int. J. Syst. Evol. Microbiol.">
        <title>The Global Catalogue of Microorganisms (GCM) 10K type strain sequencing project: providing services to taxonomists for standard genome sequencing and annotation.</title>
        <authorList>
            <consortium name="The Broad Institute Genomics Platform"/>
            <consortium name="The Broad Institute Genome Sequencing Center for Infectious Disease"/>
            <person name="Wu L."/>
            <person name="Ma J."/>
        </authorList>
    </citation>
    <scope>NUCLEOTIDE SEQUENCE [LARGE SCALE GENOMIC DNA]</scope>
    <source>
        <strain evidence="8">JCM 17017</strain>
    </source>
</reference>
<keyword evidence="2 4" id="KW-0560">Oxidoreductase</keyword>
<evidence type="ECO:0000259" key="6">
    <source>
        <dbReference type="SMART" id="SM00997"/>
    </source>
</evidence>
<name>A0ABP7ICY8_9PSEU</name>
<dbReference type="InterPro" id="IPR015878">
    <property type="entry name" value="Ado_hCys_hydrolase_NAD-bd"/>
</dbReference>
<evidence type="ECO:0000256" key="3">
    <source>
        <dbReference type="ARBA" id="ARBA00023027"/>
    </source>
</evidence>
<dbReference type="PRINTS" id="PR00082">
    <property type="entry name" value="GLFDHDRGNASE"/>
</dbReference>
<organism evidence="7 8">
    <name type="scientific">Amycolatopsis tucumanensis</name>
    <dbReference type="NCBI Taxonomy" id="401106"/>
    <lineage>
        <taxon>Bacteria</taxon>
        <taxon>Bacillati</taxon>
        <taxon>Actinomycetota</taxon>
        <taxon>Actinomycetes</taxon>
        <taxon>Pseudonocardiales</taxon>
        <taxon>Pseudonocardiaceae</taxon>
        <taxon>Amycolatopsis</taxon>
    </lineage>
</organism>
<evidence type="ECO:0000259" key="5">
    <source>
        <dbReference type="SMART" id="SM00839"/>
    </source>
</evidence>
<dbReference type="Gene3D" id="3.40.50.10860">
    <property type="entry name" value="Leucine Dehydrogenase, chain A, domain 1"/>
    <property type="match status" value="1"/>
</dbReference>
<dbReference type="SUPFAM" id="SSF51735">
    <property type="entry name" value="NAD(P)-binding Rossmann-fold domains"/>
    <property type="match status" value="1"/>
</dbReference>
<dbReference type="InterPro" id="IPR006097">
    <property type="entry name" value="Glu/Leu/Phe/Val/Trp_DH_dimer"/>
</dbReference>
<dbReference type="Proteomes" id="UP001501624">
    <property type="component" value="Unassembled WGS sequence"/>
</dbReference>
<feature type="domain" description="S-adenosyl-L-homocysteine hydrolase NAD binding" evidence="6">
    <location>
        <begin position="159"/>
        <end position="301"/>
    </location>
</feature>
<keyword evidence="3" id="KW-0520">NAD</keyword>
<evidence type="ECO:0000256" key="4">
    <source>
        <dbReference type="RuleBase" id="RU004417"/>
    </source>
</evidence>
<evidence type="ECO:0000256" key="2">
    <source>
        <dbReference type="ARBA" id="ARBA00023002"/>
    </source>
</evidence>
<dbReference type="PIRSF" id="PIRSF000188">
    <property type="entry name" value="Phe_leu_dh"/>
    <property type="match status" value="1"/>
</dbReference>
<evidence type="ECO:0000313" key="7">
    <source>
        <dbReference type="EMBL" id="GAA3815358.1"/>
    </source>
</evidence>
<gene>
    <name evidence="7" type="ORF">GCM10022380_36930</name>
</gene>
<comment type="caution">
    <text evidence="7">The sequence shown here is derived from an EMBL/GenBank/DDBJ whole genome shotgun (WGS) entry which is preliminary data.</text>
</comment>
<dbReference type="Gene3D" id="3.40.50.720">
    <property type="entry name" value="NAD(P)-binding Rossmann-like Domain"/>
    <property type="match status" value="1"/>
</dbReference>
<dbReference type="SMART" id="SM00997">
    <property type="entry name" value="AdoHcyase_NAD"/>
    <property type="match status" value="1"/>
</dbReference>
<dbReference type="SMART" id="SM00839">
    <property type="entry name" value="ELFV_dehydrog"/>
    <property type="match status" value="1"/>
</dbReference>
<dbReference type="SUPFAM" id="SSF53223">
    <property type="entry name" value="Aminoacid dehydrogenase-like, N-terminal domain"/>
    <property type="match status" value="1"/>
</dbReference>
<dbReference type="PANTHER" id="PTHR42722">
    <property type="entry name" value="LEUCINE DEHYDROGENASE"/>
    <property type="match status" value="1"/>
</dbReference>
<dbReference type="InterPro" id="IPR006095">
    <property type="entry name" value="Glu/Leu/Phe/Val/Trp_DH"/>
</dbReference>
<dbReference type="EMBL" id="BAABCM010000004">
    <property type="protein sequence ID" value="GAA3815358.1"/>
    <property type="molecule type" value="Genomic_DNA"/>
</dbReference>
<proteinExistence type="inferred from homology"/>
<dbReference type="InterPro" id="IPR036291">
    <property type="entry name" value="NAD(P)-bd_dom_sf"/>
</dbReference>
<dbReference type="Pfam" id="PF00208">
    <property type="entry name" value="ELFV_dehydrog"/>
    <property type="match status" value="1"/>
</dbReference>
<keyword evidence="8" id="KW-1185">Reference proteome</keyword>
<feature type="domain" description="Glutamate/phenylalanine/leucine/valine/L-tryptophan dehydrogenase C-terminal" evidence="5">
    <location>
        <begin position="164"/>
        <end position="355"/>
    </location>
</feature>
<dbReference type="Pfam" id="PF02812">
    <property type="entry name" value="ELFV_dehydrog_N"/>
    <property type="match status" value="1"/>
</dbReference>
<sequence>MVVPNIVRRRRFVVVHQPSFSRMEHEEVKVRRGPRSGLPVVVAIHSRALGPAAGGIRLRRYPDWRDGLADALRLSEAMTDKNAAAGLDFGGGKTVIALGPGTELTPSLREAALLDVGELIESFGGTYFGGPDVGTGPDDMVVVRRSTSRVFCLPPEHGGTGSSSIPTALGVFAALRAGARHVFGSAELTGRTVVISGLGSVGALVAQHVAAAGARVVVSDVDPAKRASGYEWVDPEKALRTPADIVVPAAVGGVLSAELVPELSAPLIVGPANNQLTSETVADDLAARGIVWVPDFIASAGGAVYTLLREVEGLPHEEATARVEAIGTTVSEVLASARDKETTPLREARARVAARLA</sequence>
<accession>A0ABP7ICY8</accession>
<protein>
    <submittedName>
        <fullName evidence="7">Glu/Leu/Phe/Val dehydrogenase</fullName>
    </submittedName>
</protein>
<dbReference type="InterPro" id="IPR046346">
    <property type="entry name" value="Aminoacid_DH-like_N_sf"/>
</dbReference>
<evidence type="ECO:0000256" key="1">
    <source>
        <dbReference type="ARBA" id="ARBA00006382"/>
    </source>
</evidence>
<evidence type="ECO:0000313" key="8">
    <source>
        <dbReference type="Proteomes" id="UP001501624"/>
    </source>
</evidence>